<accession>A0ABW3M4G6</accession>
<reference evidence="2" key="1">
    <citation type="journal article" date="2019" name="Int. J. Syst. Evol. Microbiol.">
        <title>The Global Catalogue of Microorganisms (GCM) 10K type strain sequencing project: providing services to taxonomists for standard genome sequencing and annotation.</title>
        <authorList>
            <consortium name="The Broad Institute Genomics Platform"/>
            <consortium name="The Broad Institute Genome Sequencing Center for Infectious Disease"/>
            <person name="Wu L."/>
            <person name="Ma J."/>
        </authorList>
    </citation>
    <scope>NUCLEOTIDE SEQUENCE [LARGE SCALE GENOMIC DNA]</scope>
    <source>
        <strain evidence="2">JCM 31486</strain>
    </source>
</reference>
<gene>
    <name evidence="1" type="ORF">ACFQ1S_02140</name>
</gene>
<organism evidence="1 2">
    <name type="scientific">Kibdelosporangium lantanae</name>
    <dbReference type="NCBI Taxonomy" id="1497396"/>
    <lineage>
        <taxon>Bacteria</taxon>
        <taxon>Bacillati</taxon>
        <taxon>Actinomycetota</taxon>
        <taxon>Actinomycetes</taxon>
        <taxon>Pseudonocardiales</taxon>
        <taxon>Pseudonocardiaceae</taxon>
        <taxon>Kibdelosporangium</taxon>
    </lineage>
</organism>
<dbReference type="Proteomes" id="UP001597045">
    <property type="component" value="Unassembled WGS sequence"/>
</dbReference>
<sequence>MPAPQADHEPARSYIPRVTSFTHGADTGAQGLFSFVCNTFPDGPPTAGHLDAFDRTVKPLVSVRTAFEVMASAYRPADMPLTDYLALATTTGPTGIPADREARAFAA</sequence>
<proteinExistence type="predicted"/>
<keyword evidence="2" id="KW-1185">Reference proteome</keyword>
<comment type="caution">
    <text evidence="1">The sequence shown here is derived from an EMBL/GenBank/DDBJ whole genome shotgun (WGS) entry which is preliminary data.</text>
</comment>
<name>A0ABW3M4G6_9PSEU</name>
<evidence type="ECO:0000313" key="2">
    <source>
        <dbReference type="Proteomes" id="UP001597045"/>
    </source>
</evidence>
<protein>
    <submittedName>
        <fullName evidence="1">Uncharacterized protein</fullName>
    </submittedName>
</protein>
<feature type="non-terminal residue" evidence="1">
    <location>
        <position position="107"/>
    </location>
</feature>
<evidence type="ECO:0000313" key="1">
    <source>
        <dbReference type="EMBL" id="MFD1044474.1"/>
    </source>
</evidence>
<dbReference type="EMBL" id="JBHTIS010000062">
    <property type="protein sequence ID" value="MFD1044474.1"/>
    <property type="molecule type" value="Genomic_DNA"/>
</dbReference>